<feature type="region of interest" description="Disordered" evidence="1">
    <location>
        <begin position="240"/>
        <end position="296"/>
    </location>
</feature>
<accession>A0A428RQQ1</accession>
<name>A0A428RQQ1_9HYPO</name>
<protein>
    <recommendedName>
        <fullName evidence="2">Heterokaryon incompatibility domain-containing protein</fullName>
    </recommendedName>
</protein>
<gene>
    <name evidence="3" type="ORF">CEP51_007062</name>
</gene>
<dbReference type="Proteomes" id="UP000287972">
    <property type="component" value="Unassembled WGS sequence"/>
</dbReference>
<feature type="region of interest" description="Disordered" evidence="1">
    <location>
        <begin position="604"/>
        <end position="624"/>
    </location>
</feature>
<feature type="domain" description="Heterokaryon incompatibility" evidence="2">
    <location>
        <begin position="697"/>
        <end position="812"/>
    </location>
</feature>
<feature type="compositionally biased region" description="Basic residues" evidence="1">
    <location>
        <begin position="240"/>
        <end position="249"/>
    </location>
</feature>
<dbReference type="EMBL" id="NKCL01000163">
    <property type="protein sequence ID" value="RSL79809.1"/>
    <property type="molecule type" value="Genomic_DNA"/>
</dbReference>
<reference evidence="3 4" key="1">
    <citation type="submission" date="2017-06" db="EMBL/GenBank/DDBJ databases">
        <title>Comparative genomic analysis of Ambrosia Fusariam Clade fungi.</title>
        <authorList>
            <person name="Stajich J.E."/>
            <person name="Carrillo J."/>
            <person name="Kijimoto T."/>
            <person name="Eskalen A."/>
            <person name="O'Donnell K."/>
            <person name="Kasson M."/>
        </authorList>
    </citation>
    <scope>NUCLEOTIDE SEQUENCE [LARGE SCALE GENOMIC DNA]</scope>
    <source>
        <strain evidence="3 4">NRRL62606</strain>
    </source>
</reference>
<dbReference type="InterPro" id="IPR010730">
    <property type="entry name" value="HET"/>
</dbReference>
<dbReference type="PANTHER" id="PTHR33112:SF10">
    <property type="entry name" value="TOL"/>
    <property type="match status" value="1"/>
</dbReference>
<evidence type="ECO:0000313" key="3">
    <source>
        <dbReference type="EMBL" id="RSL79809.1"/>
    </source>
</evidence>
<dbReference type="AlphaFoldDB" id="A0A428RQQ1"/>
<evidence type="ECO:0000259" key="2">
    <source>
        <dbReference type="Pfam" id="PF06985"/>
    </source>
</evidence>
<evidence type="ECO:0000313" key="4">
    <source>
        <dbReference type="Proteomes" id="UP000287972"/>
    </source>
</evidence>
<proteinExistence type="predicted"/>
<dbReference type="PANTHER" id="PTHR33112">
    <property type="entry name" value="DOMAIN PROTEIN, PUTATIVE-RELATED"/>
    <property type="match status" value="1"/>
</dbReference>
<feature type="region of interest" description="Disordered" evidence="1">
    <location>
        <begin position="514"/>
        <end position="535"/>
    </location>
</feature>
<organism evidence="3 4">
    <name type="scientific">Fusarium floridanum</name>
    <dbReference type="NCBI Taxonomy" id="1325733"/>
    <lineage>
        <taxon>Eukaryota</taxon>
        <taxon>Fungi</taxon>
        <taxon>Dikarya</taxon>
        <taxon>Ascomycota</taxon>
        <taxon>Pezizomycotina</taxon>
        <taxon>Sordariomycetes</taxon>
        <taxon>Hypocreomycetidae</taxon>
        <taxon>Hypocreales</taxon>
        <taxon>Nectriaceae</taxon>
        <taxon>Fusarium</taxon>
        <taxon>Fusarium solani species complex</taxon>
    </lineage>
</organism>
<feature type="compositionally biased region" description="Basic and acidic residues" evidence="1">
    <location>
        <begin position="611"/>
        <end position="624"/>
    </location>
</feature>
<sequence length="1077" mass="121851">MDSPSTLDTGDNNEQIYHSAVNCGALFKQLLTQSAQSNGQHYATLRDYHLRFERWVEFVGALADEQASLDDRLKPYPEVQDLVLQMLHMLDSNLCHVRFQLKANRGAKPVYDAIDDSQPKPQIEAHRTVELIPAEGPPTTRMTNNLPAALAVEAALKAVQEAIDRLQRLGTMIRRSSTVTIASRVKNYAFKADAAENDEFNKLILLRVKGILPGISESLAIQLLESISNRRLRLLYQQRHQRKLGRQRPNRSAQPLSREPEIENQKSDPPPPPVISKSSQRKAAGMASVYSKSQPESGTAHSTFDLAAFQNYQSQEDSVPPDNITVTSVAQGYSYPRPPRPQEGSKHIRCDWCFEEITNSQLQKPGWWRSHFKKDLQPYVCISEDCIDPPVYFTSFLLWRKHMEQFHTADWARRIHSPSVWYCDLDPDGYQEFESADQLREHLTSRHTIATEVQLARRLSRSVLPSPRKESICPLCNQNVSKIHDPMIESKVEGKETLRFAKRPKKARFGDLADSLGSEEEASSRQPNHLVEPELGTDDTTAVKRQKLAIHVASHLKALSFLSIRYMESDSESVKSEDAALGIDNDASDQDRLSDIFPLSDGPLDFQDIPLDDRPANDEGPNDHDASLNFLESTPVPSPDLSSFSPLVDGLADAEDDVDPVDDLTASNVLRPRLESTGSPRPLFVSANINQLQSGFLLDQLSPTIQDAVAVTKYLGIQFLWVDSMCIIQDDPEDWELESMSVTKVYRNAYCTIAATSAPGQDDGFLNPRLRRKFVSINTPAKITVSLCELIDDFEEEVDGGPLNQRAWAFQERLLSRRIIHFARNQFYWQCGDGIRCETFTKLSHPLDVLFGDPDFPRECLRKIHPQFRVPQILYELFSRLKVTRHSDRTHAIAEIERLLAIKTERSASYGVFGGSGMARWLLWKHADDEASLIPINDGKPIPKWSWMAYSGAIAYLNVPADELGVRWADVVFGESNDPTHVPILVRGHLVVPGQTIKAYFDEPNETVIRAKGKEERRIVLATYEPEDGEDVREYILIVELFDDDHHGEHWRRVGVGEYEHPKIMETNRESTSIILM</sequence>
<dbReference type="Pfam" id="PF06985">
    <property type="entry name" value="HET"/>
    <property type="match status" value="1"/>
</dbReference>
<evidence type="ECO:0000256" key="1">
    <source>
        <dbReference type="SAM" id="MobiDB-lite"/>
    </source>
</evidence>
<comment type="caution">
    <text evidence="3">The sequence shown here is derived from an EMBL/GenBank/DDBJ whole genome shotgun (WGS) entry which is preliminary data.</text>
</comment>
<keyword evidence="4" id="KW-1185">Reference proteome</keyword>